<dbReference type="Ensembl" id="ENSEBUT00000021760.1">
    <property type="protein sequence ID" value="ENSEBUP00000021184.1"/>
    <property type="gene ID" value="ENSEBUG00000013094.1"/>
</dbReference>
<feature type="domain" description="HOIL-1/Sharpin LUBAC thetering" evidence="1">
    <location>
        <begin position="3"/>
        <end position="44"/>
    </location>
</feature>
<evidence type="ECO:0000259" key="1">
    <source>
        <dbReference type="Pfam" id="PF25393"/>
    </source>
</evidence>
<name>A0A8C4QVE5_EPTBU</name>
<accession>A0A8C4QVE5</accession>
<dbReference type="Proteomes" id="UP000694388">
    <property type="component" value="Unplaced"/>
</dbReference>
<dbReference type="Ensembl" id="ENSEBUT00000021757.1">
    <property type="protein sequence ID" value="ENSEBUP00000021180.1"/>
    <property type="gene ID" value="ENSEBUG00000013094.1"/>
</dbReference>
<evidence type="ECO:0000313" key="2">
    <source>
        <dbReference type="Ensembl" id="ENSEBUP00000021195.1"/>
    </source>
</evidence>
<reference evidence="2" key="1">
    <citation type="submission" date="2025-05" db="UniProtKB">
        <authorList>
            <consortium name="Ensembl"/>
        </authorList>
    </citation>
    <scope>IDENTIFICATION</scope>
</reference>
<organism evidence="2 3">
    <name type="scientific">Eptatretus burgeri</name>
    <name type="common">Inshore hagfish</name>
    <dbReference type="NCBI Taxonomy" id="7764"/>
    <lineage>
        <taxon>Eukaryota</taxon>
        <taxon>Metazoa</taxon>
        <taxon>Chordata</taxon>
        <taxon>Craniata</taxon>
        <taxon>Vertebrata</taxon>
        <taxon>Cyclostomata</taxon>
        <taxon>Myxini</taxon>
        <taxon>Myxiniformes</taxon>
        <taxon>Myxinidae</taxon>
        <taxon>Eptatretinae</taxon>
        <taxon>Eptatretus</taxon>
    </lineage>
</organism>
<sequence length="101" mass="10881">MDEICQEFVRAVREGDCEGAKQAASRLAQSGARLCIKPDQNLYPNCKIILNVGVVDIATSASMVRVTVTPYMTIAQLKKEVSSSAAVEQYGNCLINVLESG</sequence>
<protein>
    <recommendedName>
        <fullName evidence="1">HOIL-1/Sharpin LUBAC thetering domain-containing protein</fullName>
    </recommendedName>
</protein>
<evidence type="ECO:0000313" key="3">
    <source>
        <dbReference type="Proteomes" id="UP000694388"/>
    </source>
</evidence>
<dbReference type="AlphaFoldDB" id="A0A8C4QVE5"/>
<dbReference type="Ensembl" id="ENSEBUT00000021771.1">
    <property type="protein sequence ID" value="ENSEBUP00000021195.1"/>
    <property type="gene ID" value="ENSEBUG00000013094.1"/>
</dbReference>
<proteinExistence type="predicted"/>
<dbReference type="InterPro" id="IPR057468">
    <property type="entry name" value="HOIL-1/Sharpin_LTM"/>
</dbReference>
<dbReference type="Pfam" id="PF25393">
    <property type="entry name" value="LTM"/>
    <property type="match status" value="1"/>
</dbReference>
<keyword evidence="3" id="KW-1185">Reference proteome</keyword>